<evidence type="ECO:0000256" key="4">
    <source>
        <dbReference type="ARBA" id="ARBA00022490"/>
    </source>
</evidence>
<evidence type="ECO:0000256" key="5">
    <source>
        <dbReference type="HAMAP-Rule" id="MF_01114"/>
    </source>
</evidence>
<gene>
    <name evidence="5 8" type="primary">recX</name>
    <name evidence="8" type="ORF">DEAC_c04040</name>
</gene>
<reference evidence="8 9" key="1">
    <citation type="submission" date="2015-06" db="EMBL/GenBank/DDBJ databases">
        <title>Draft genome of the moderately acidophilic sulfate reducer Candidatus Desulfosporosinus acididurans strain M1.</title>
        <authorList>
            <person name="Poehlein A."/>
            <person name="Petzsch P."/>
            <person name="Johnson B.D."/>
            <person name="Schloemann M."/>
            <person name="Daniel R."/>
            <person name="Muehling M."/>
        </authorList>
    </citation>
    <scope>NUCLEOTIDE SEQUENCE [LARGE SCALE GENOMIC DNA]</scope>
    <source>
        <strain evidence="8 9">M1</strain>
    </source>
</reference>
<evidence type="ECO:0000313" key="9">
    <source>
        <dbReference type="Proteomes" id="UP000036356"/>
    </source>
</evidence>
<evidence type="ECO:0000259" key="6">
    <source>
        <dbReference type="Pfam" id="PF02631"/>
    </source>
</evidence>
<dbReference type="PATRIC" id="fig|476652.3.peg.405"/>
<dbReference type="GO" id="GO:0005737">
    <property type="term" value="C:cytoplasm"/>
    <property type="evidence" value="ECO:0007669"/>
    <property type="project" value="UniProtKB-SubCell"/>
</dbReference>
<dbReference type="Gene3D" id="1.10.10.10">
    <property type="entry name" value="Winged helix-like DNA-binding domain superfamily/Winged helix DNA-binding domain"/>
    <property type="match status" value="3"/>
</dbReference>
<dbReference type="AlphaFoldDB" id="A0A0J1FX74"/>
<dbReference type="PANTHER" id="PTHR33602:SF1">
    <property type="entry name" value="REGULATORY PROTEIN RECX FAMILY PROTEIN"/>
    <property type="match status" value="1"/>
</dbReference>
<dbReference type="InterPro" id="IPR036388">
    <property type="entry name" value="WH-like_DNA-bd_sf"/>
</dbReference>
<comment type="similarity">
    <text evidence="2 5">Belongs to the RecX family.</text>
</comment>
<feature type="domain" description="RecX second three-helical" evidence="6">
    <location>
        <begin position="56"/>
        <end position="95"/>
    </location>
</feature>
<dbReference type="PANTHER" id="PTHR33602">
    <property type="entry name" value="REGULATORY PROTEIN RECX FAMILY PROTEIN"/>
    <property type="match status" value="1"/>
</dbReference>
<evidence type="ECO:0000256" key="1">
    <source>
        <dbReference type="ARBA" id="ARBA00004496"/>
    </source>
</evidence>
<evidence type="ECO:0000259" key="7">
    <source>
        <dbReference type="Pfam" id="PF21982"/>
    </source>
</evidence>
<accession>A0A0J1FX74</accession>
<proteinExistence type="inferred from homology"/>
<dbReference type="Pfam" id="PF21982">
    <property type="entry name" value="RecX_HTH1"/>
    <property type="match status" value="1"/>
</dbReference>
<evidence type="ECO:0000256" key="3">
    <source>
        <dbReference type="ARBA" id="ARBA00018111"/>
    </source>
</evidence>
<comment type="function">
    <text evidence="5">Modulates RecA activity.</text>
</comment>
<organism evidence="8 9">
    <name type="scientific">Desulfosporosinus acididurans</name>
    <dbReference type="NCBI Taxonomy" id="476652"/>
    <lineage>
        <taxon>Bacteria</taxon>
        <taxon>Bacillati</taxon>
        <taxon>Bacillota</taxon>
        <taxon>Clostridia</taxon>
        <taxon>Eubacteriales</taxon>
        <taxon>Desulfitobacteriaceae</taxon>
        <taxon>Desulfosporosinus</taxon>
    </lineage>
</organism>
<sequence length="170" mass="20156">MRNNQSPKSAWEAALDSLSRRALTKRELETRLNDKGYESSQIQSVIDKLLGYGYLNDRELALTYAKSRLHRYSRRRVTMDMRNRGIASDLIEQVLEEVYSWDEEAKLCLALAQKWRVQEEQRWEEKALKDSEKKTVPQELWVQQRVVRKLIQRGYPSDIVQNVLAKMRIE</sequence>
<feature type="domain" description="RecX first three-helical" evidence="7">
    <location>
        <begin position="10"/>
        <end position="49"/>
    </location>
</feature>
<comment type="subcellular location">
    <subcellularLocation>
        <location evidence="1 5">Cytoplasm</location>
    </subcellularLocation>
</comment>
<comment type="caution">
    <text evidence="8">The sequence shown here is derived from an EMBL/GenBank/DDBJ whole genome shotgun (WGS) entry which is preliminary data.</text>
</comment>
<dbReference type="STRING" id="476652.DEAC_c04040"/>
<name>A0A0J1FX74_9FIRM</name>
<dbReference type="GO" id="GO:0006282">
    <property type="term" value="P:regulation of DNA repair"/>
    <property type="evidence" value="ECO:0007669"/>
    <property type="project" value="UniProtKB-UniRule"/>
</dbReference>
<keyword evidence="4 5" id="KW-0963">Cytoplasm</keyword>
<evidence type="ECO:0000313" key="8">
    <source>
        <dbReference type="EMBL" id="KLU67995.1"/>
    </source>
</evidence>
<dbReference type="Pfam" id="PF02631">
    <property type="entry name" value="RecX_HTH2"/>
    <property type="match status" value="1"/>
</dbReference>
<keyword evidence="9" id="KW-1185">Reference proteome</keyword>
<dbReference type="Proteomes" id="UP000036356">
    <property type="component" value="Unassembled WGS sequence"/>
</dbReference>
<dbReference type="InterPro" id="IPR053924">
    <property type="entry name" value="RecX_HTH_2nd"/>
</dbReference>
<dbReference type="EMBL" id="LDZY01000001">
    <property type="protein sequence ID" value="KLU67995.1"/>
    <property type="molecule type" value="Genomic_DNA"/>
</dbReference>
<protein>
    <recommendedName>
        <fullName evidence="3 5">Regulatory protein RecX</fullName>
    </recommendedName>
</protein>
<evidence type="ECO:0000256" key="2">
    <source>
        <dbReference type="ARBA" id="ARBA00009695"/>
    </source>
</evidence>
<dbReference type="InterPro" id="IPR053926">
    <property type="entry name" value="RecX_HTH_1st"/>
</dbReference>
<dbReference type="HAMAP" id="MF_01114">
    <property type="entry name" value="RecX"/>
    <property type="match status" value="1"/>
</dbReference>
<dbReference type="InterPro" id="IPR003783">
    <property type="entry name" value="Regulatory_RecX"/>
</dbReference>